<dbReference type="AlphaFoldDB" id="A0A0P7X5Q5"/>
<evidence type="ECO:0000259" key="3">
    <source>
        <dbReference type="PROSITE" id="PS01124"/>
    </source>
</evidence>
<evidence type="ECO:0000256" key="1">
    <source>
        <dbReference type="ARBA" id="ARBA00023015"/>
    </source>
</evidence>
<keyword evidence="2" id="KW-0804">Transcription</keyword>
<dbReference type="PANTHER" id="PTHR47893:SF1">
    <property type="entry name" value="REGULATORY PROTEIN PCHR"/>
    <property type="match status" value="1"/>
</dbReference>
<reference evidence="4 6" key="1">
    <citation type="submission" date="2015-09" db="EMBL/GenBank/DDBJ databases">
        <title>Identification and resolution of microdiversity through metagenomic sequencing of parallel consortia.</title>
        <authorList>
            <person name="Nelson W.C."/>
            <person name="Romine M.F."/>
            <person name="Lindemann S.R."/>
        </authorList>
    </citation>
    <scope>NUCLEOTIDE SEQUENCE [LARGE SCALE GENOMIC DNA]</scope>
    <source>
        <strain evidence="4">HL-109</strain>
    </source>
</reference>
<evidence type="ECO:0000313" key="7">
    <source>
        <dbReference type="Proteomes" id="UP000182800"/>
    </source>
</evidence>
<dbReference type="EMBL" id="FMBM01000002">
    <property type="protein sequence ID" value="SCC80988.1"/>
    <property type="molecule type" value="Genomic_DNA"/>
</dbReference>
<dbReference type="InterPro" id="IPR053142">
    <property type="entry name" value="PchR_regulatory_protein"/>
</dbReference>
<evidence type="ECO:0000313" key="6">
    <source>
        <dbReference type="Proteomes" id="UP000050497"/>
    </source>
</evidence>
<evidence type="ECO:0000313" key="4">
    <source>
        <dbReference type="EMBL" id="KPQ10252.1"/>
    </source>
</evidence>
<dbReference type="PANTHER" id="PTHR47893">
    <property type="entry name" value="REGULATORY PROTEIN PCHR"/>
    <property type="match status" value="1"/>
</dbReference>
<reference evidence="5 7" key="2">
    <citation type="submission" date="2016-08" db="EMBL/GenBank/DDBJ databases">
        <authorList>
            <person name="Varghese N."/>
            <person name="Submissions Spin"/>
        </authorList>
    </citation>
    <scope>NUCLEOTIDE SEQUENCE [LARGE SCALE GENOMIC DNA]</scope>
    <source>
        <strain evidence="5 7">HL-109</strain>
    </source>
</reference>
<dbReference type="Gene3D" id="1.10.10.60">
    <property type="entry name" value="Homeodomain-like"/>
    <property type="match status" value="1"/>
</dbReference>
<dbReference type="SUPFAM" id="SSF46689">
    <property type="entry name" value="Homeodomain-like"/>
    <property type="match status" value="1"/>
</dbReference>
<protein>
    <submittedName>
        <fullName evidence="4">AraC family transcriptional regulator</fullName>
    </submittedName>
    <submittedName>
        <fullName evidence="5">AraC-type DNA-binding protein</fullName>
    </submittedName>
</protein>
<dbReference type="Proteomes" id="UP000182800">
    <property type="component" value="Unassembled WGS sequence"/>
</dbReference>
<proteinExistence type="predicted"/>
<keyword evidence="5" id="KW-0238">DNA-binding</keyword>
<sequence length="323" mass="37689">MHTHLPLHKYNKVHIRKANGGLSCLAELYPNYKITKPRSESDFFFTANATFIGNTRISVRNSVQIFAENIENCFLCKYSFNEKGLFSYNHKDTNLYKGSLIICNIDEKYSVSSSGLSFMLHMDKEKLIEFGREFQQFESIKMADQISNFQIIEQNSDFHLQIRNLILYSMDICDMFYTSKESDFSKQYIERILMFKILEHLFYKNKPNIMDEHSLPARKHITKAIDYIQEFSDRTIIPADIANYVGVSSRYLQKIFREEIGITPTQAIKERRLELAYEALKQCGGNNSVRDIALRYGFTNIGGFSGLIRQKYGRRPLDIIRFG</sequence>
<name>A0A0P7X5Q5_9HYPH</name>
<dbReference type="Proteomes" id="UP000050497">
    <property type="component" value="Unassembled WGS sequence"/>
</dbReference>
<dbReference type="EMBL" id="LJSX01000017">
    <property type="protein sequence ID" value="KPQ10252.1"/>
    <property type="molecule type" value="Genomic_DNA"/>
</dbReference>
<dbReference type="Pfam" id="PF12833">
    <property type="entry name" value="HTH_18"/>
    <property type="match status" value="1"/>
</dbReference>
<evidence type="ECO:0000256" key="2">
    <source>
        <dbReference type="ARBA" id="ARBA00023163"/>
    </source>
</evidence>
<dbReference type="SMART" id="SM00342">
    <property type="entry name" value="HTH_ARAC"/>
    <property type="match status" value="1"/>
</dbReference>
<dbReference type="InterPro" id="IPR009057">
    <property type="entry name" value="Homeodomain-like_sf"/>
</dbReference>
<dbReference type="PROSITE" id="PS01124">
    <property type="entry name" value="HTH_ARAC_FAMILY_2"/>
    <property type="match status" value="1"/>
</dbReference>
<dbReference type="OrthoDB" id="7285481at2"/>
<dbReference type="GO" id="GO:0003700">
    <property type="term" value="F:DNA-binding transcription factor activity"/>
    <property type="evidence" value="ECO:0007669"/>
    <property type="project" value="InterPro"/>
</dbReference>
<dbReference type="PATRIC" id="fig|1653334.4.peg.65"/>
<keyword evidence="7" id="KW-1185">Reference proteome</keyword>
<accession>A0A0P7X5Q5</accession>
<organism evidence="4 6">
    <name type="scientific">Saliniramus fredricksonii</name>
    <dbReference type="NCBI Taxonomy" id="1653334"/>
    <lineage>
        <taxon>Bacteria</taxon>
        <taxon>Pseudomonadati</taxon>
        <taxon>Pseudomonadota</taxon>
        <taxon>Alphaproteobacteria</taxon>
        <taxon>Hyphomicrobiales</taxon>
        <taxon>Salinarimonadaceae</taxon>
        <taxon>Saliniramus</taxon>
    </lineage>
</organism>
<comment type="caution">
    <text evidence="4">The sequence shown here is derived from an EMBL/GenBank/DDBJ whole genome shotgun (WGS) entry which is preliminary data.</text>
</comment>
<dbReference type="InterPro" id="IPR018060">
    <property type="entry name" value="HTH_AraC"/>
</dbReference>
<evidence type="ECO:0000313" key="5">
    <source>
        <dbReference type="EMBL" id="SCC80988.1"/>
    </source>
</evidence>
<dbReference type="GO" id="GO:0043565">
    <property type="term" value="F:sequence-specific DNA binding"/>
    <property type="evidence" value="ECO:0007669"/>
    <property type="project" value="InterPro"/>
</dbReference>
<gene>
    <name evidence="5" type="ORF">GA0071312_1918</name>
    <name evidence="4" type="ORF">HLUCCO17_11680</name>
</gene>
<feature type="domain" description="HTH araC/xylS-type" evidence="3">
    <location>
        <begin position="222"/>
        <end position="322"/>
    </location>
</feature>
<keyword evidence="1" id="KW-0805">Transcription regulation</keyword>